<dbReference type="RefSeq" id="WP_213111494.1">
    <property type="nucleotide sequence ID" value="NZ_JAGYPJ010000001.1"/>
</dbReference>
<keyword evidence="4" id="KW-1185">Reference proteome</keyword>
<dbReference type="AlphaFoldDB" id="A0A942TQC7"/>
<evidence type="ECO:0000313" key="3">
    <source>
        <dbReference type="EMBL" id="MBS4200967.1"/>
    </source>
</evidence>
<evidence type="ECO:0000259" key="2">
    <source>
        <dbReference type="Pfam" id="PF13400"/>
    </source>
</evidence>
<dbReference type="EMBL" id="JAGYPJ010000001">
    <property type="protein sequence ID" value="MBS4200967.1"/>
    <property type="molecule type" value="Genomic_DNA"/>
</dbReference>
<protein>
    <recommendedName>
        <fullName evidence="2">Putative Flp pilus-assembly TadG-like N-terminal domain-containing protein</fullName>
    </recommendedName>
</protein>
<dbReference type="Pfam" id="PF13400">
    <property type="entry name" value="Tad"/>
    <property type="match status" value="1"/>
</dbReference>
<keyword evidence="1" id="KW-0812">Transmembrane</keyword>
<gene>
    <name evidence="3" type="ORF">KHA93_15120</name>
</gene>
<evidence type="ECO:0000256" key="1">
    <source>
        <dbReference type="SAM" id="Phobius"/>
    </source>
</evidence>
<dbReference type="InterPro" id="IPR028087">
    <property type="entry name" value="Tad_N"/>
</dbReference>
<comment type="caution">
    <text evidence="3">The sequence shown here is derived from an EMBL/GenBank/DDBJ whole genome shotgun (WGS) entry which is preliminary data.</text>
</comment>
<organism evidence="3 4">
    <name type="scientific">Lederbergia citrisecunda</name>
    <dbReference type="NCBI Taxonomy" id="2833583"/>
    <lineage>
        <taxon>Bacteria</taxon>
        <taxon>Bacillati</taxon>
        <taxon>Bacillota</taxon>
        <taxon>Bacilli</taxon>
        <taxon>Bacillales</taxon>
        <taxon>Bacillaceae</taxon>
        <taxon>Lederbergia</taxon>
    </lineage>
</organism>
<feature type="transmembrane region" description="Helical" evidence="1">
    <location>
        <begin position="21"/>
        <end position="45"/>
    </location>
</feature>
<accession>A0A942TQC7</accession>
<proteinExistence type="predicted"/>
<name>A0A942TQC7_9BACI</name>
<reference evidence="3 4" key="1">
    <citation type="submission" date="2021-05" db="EMBL/GenBank/DDBJ databases">
        <title>Novel Bacillus species.</title>
        <authorList>
            <person name="Liu G."/>
        </authorList>
    </citation>
    <scope>NUCLEOTIDE SEQUENCE [LARGE SCALE GENOMIC DNA]</scope>
    <source>
        <strain evidence="3 4">FJAT-49732</strain>
    </source>
</reference>
<keyword evidence="1" id="KW-1133">Transmembrane helix</keyword>
<sequence length="313" mass="33889">MKRLAQMIARILREQSGVSMILVALGMFMLIGFTAFVVDVGNLYFEKSRLQKALDAAVLAGAQRLKVSESEAENVAINIANQNGFTVTTDEVDTGANFIEIKKTVNKQLTFARVLGFSDSDVGAYARAETLETLIKGEGIIPVAMEDVVYNPGDSYTMHFQAGNPNNASVNGNFGFLAINGPGGSDLKEGIMHGANREINEEFEYTKTGLSWGNVKSAFEYRIGQDNTKPHCSSYTTADQTCSRVVTVPIVETFQGANGKSMVKIVGFASFWIESVNPNGNNKSVIGRFIPTVGSGEFSEGENYGIFTVKLVN</sequence>
<evidence type="ECO:0000313" key="4">
    <source>
        <dbReference type="Proteomes" id="UP000682713"/>
    </source>
</evidence>
<feature type="domain" description="Putative Flp pilus-assembly TadG-like N-terminal" evidence="2">
    <location>
        <begin position="19"/>
        <end position="64"/>
    </location>
</feature>
<keyword evidence="1" id="KW-0472">Membrane</keyword>
<dbReference type="Proteomes" id="UP000682713">
    <property type="component" value="Unassembled WGS sequence"/>
</dbReference>